<dbReference type="EMBL" id="CP130318">
    <property type="protein sequence ID" value="WNQ13892.1"/>
    <property type="molecule type" value="Genomic_DNA"/>
</dbReference>
<dbReference type="SUPFAM" id="SSF53474">
    <property type="entry name" value="alpha/beta-Hydrolases"/>
    <property type="match status" value="1"/>
</dbReference>
<proteinExistence type="predicted"/>
<dbReference type="InterPro" id="IPR029058">
    <property type="entry name" value="AB_hydrolase_fold"/>
</dbReference>
<evidence type="ECO:0008006" key="4">
    <source>
        <dbReference type="Google" id="ProtNLM"/>
    </source>
</evidence>
<evidence type="ECO:0000256" key="1">
    <source>
        <dbReference type="SAM" id="MobiDB-lite"/>
    </source>
</evidence>
<accession>A0AA96LMF8</accession>
<dbReference type="Gene3D" id="3.40.50.1820">
    <property type="entry name" value="alpha/beta hydrolase"/>
    <property type="match status" value="1"/>
</dbReference>
<reference evidence="2 3" key="1">
    <citation type="submission" date="2022-02" db="EMBL/GenBank/DDBJ databases">
        <title>Paenibacillus sp. MBLB1776 Whole Genome Shotgun Sequencing.</title>
        <authorList>
            <person name="Hwang C.Y."/>
            <person name="Cho E.-S."/>
            <person name="Seo M.-J."/>
        </authorList>
    </citation>
    <scope>NUCLEOTIDE SEQUENCE [LARGE SCALE GENOMIC DNA]</scope>
    <source>
        <strain evidence="2 3">MBLB1776</strain>
    </source>
</reference>
<organism evidence="2 3">
    <name type="scientific">Paenibacillus aurantius</name>
    <dbReference type="NCBI Taxonomy" id="2918900"/>
    <lineage>
        <taxon>Bacteria</taxon>
        <taxon>Bacillati</taxon>
        <taxon>Bacillota</taxon>
        <taxon>Bacilli</taxon>
        <taxon>Bacillales</taxon>
        <taxon>Paenibacillaceae</taxon>
        <taxon>Paenibacillus</taxon>
    </lineage>
</organism>
<evidence type="ECO:0000313" key="3">
    <source>
        <dbReference type="Proteomes" id="UP001305702"/>
    </source>
</evidence>
<name>A0AA96LMF8_9BACL</name>
<feature type="region of interest" description="Disordered" evidence="1">
    <location>
        <begin position="51"/>
        <end position="73"/>
    </location>
</feature>
<dbReference type="RefSeq" id="WP_315607673.1">
    <property type="nucleotide sequence ID" value="NZ_CP130318.1"/>
</dbReference>
<dbReference type="AlphaFoldDB" id="A0AA96LMF8"/>
<keyword evidence="3" id="KW-1185">Reference proteome</keyword>
<evidence type="ECO:0000313" key="2">
    <source>
        <dbReference type="EMBL" id="WNQ13892.1"/>
    </source>
</evidence>
<dbReference type="Proteomes" id="UP001305702">
    <property type="component" value="Chromosome"/>
</dbReference>
<gene>
    <name evidence="2" type="ORF">MJA45_13010</name>
</gene>
<dbReference type="KEGG" id="paun:MJA45_13010"/>
<protein>
    <recommendedName>
        <fullName evidence="4">Alpha/beta hydrolase</fullName>
    </recommendedName>
</protein>
<sequence length="73" mass="7687">MENNGSAGDLHCSIRGSGIPLLFVHPPVLPGTVFERQVSELSPFLQTIVPDLRGHGRSAPSPGGGASRNRPMI</sequence>